<dbReference type="Gene3D" id="1.10.287.470">
    <property type="entry name" value="Helix hairpin bin"/>
    <property type="match status" value="1"/>
</dbReference>
<dbReference type="SUPFAM" id="SSF111369">
    <property type="entry name" value="HlyD-like secretion proteins"/>
    <property type="match status" value="1"/>
</dbReference>
<dbReference type="Proteomes" id="UP000553963">
    <property type="component" value="Unassembled WGS sequence"/>
</dbReference>
<proteinExistence type="predicted"/>
<dbReference type="EMBL" id="JACIDS010000002">
    <property type="protein sequence ID" value="MBB3930362.1"/>
    <property type="molecule type" value="Genomic_DNA"/>
</dbReference>
<accession>A0A840AL87</accession>
<reference evidence="3 4" key="1">
    <citation type="submission" date="2020-08" db="EMBL/GenBank/DDBJ databases">
        <title>Genomic Encyclopedia of Type Strains, Phase IV (KMG-IV): sequencing the most valuable type-strain genomes for metagenomic binning, comparative biology and taxonomic classification.</title>
        <authorList>
            <person name="Goeker M."/>
        </authorList>
    </citation>
    <scope>NUCLEOTIDE SEQUENCE [LARGE SCALE GENOMIC DNA]</scope>
    <source>
        <strain evidence="3 4">DSM 25966</strain>
    </source>
</reference>
<evidence type="ECO:0000313" key="4">
    <source>
        <dbReference type="Proteomes" id="UP000553963"/>
    </source>
</evidence>
<evidence type="ECO:0000313" key="3">
    <source>
        <dbReference type="EMBL" id="MBB3930362.1"/>
    </source>
</evidence>
<dbReference type="GO" id="GO:0005886">
    <property type="term" value="C:plasma membrane"/>
    <property type="evidence" value="ECO:0007669"/>
    <property type="project" value="TreeGrafter"/>
</dbReference>
<gene>
    <name evidence="3" type="ORF">GGR25_001401</name>
</gene>
<sequence>MLFSRPILIAFALVLATSVSTPRPAMADDSGGFTAKLQALWQKLGGKRLPDGIAAANGRIEADEILVSAKLAGRVSEVLVNEGDTVDAGAVIARMDTSELDAELAGGNAQVRRAETAIASAEAAIAQRQSELALAEQEFDRASQLKDKGFGTQQAVDLKQSTLNVARAALNAANASLDDAKAAADAARADVARIASMIDDSVLKAPRRGRVEYKLVQSGEVVGAGAPIVTLLDLASVYMTVFVPARVAGVLKISDEARIVLDPAPDYVVPATVSFVAGSAQFTPKTVETSDEREKLMFRVKLQIAPTLLQEYENYVKTGVRGVAYMRTDPKLTWPAELEVKLPK</sequence>
<protein>
    <submittedName>
        <fullName evidence="3">HlyD family secretion protein</fullName>
    </submittedName>
</protein>
<feature type="coiled-coil region" evidence="1">
    <location>
        <begin position="111"/>
        <end position="190"/>
    </location>
</feature>
<name>A0A840AL87_9HYPH</name>
<keyword evidence="1" id="KW-0175">Coiled coil</keyword>
<dbReference type="PANTHER" id="PTHR30438">
    <property type="entry name" value="36 KDA ANTIGEN-RELATED"/>
    <property type="match status" value="1"/>
</dbReference>
<comment type="caution">
    <text evidence="3">The sequence shown here is derived from an EMBL/GenBank/DDBJ whole genome shotgun (WGS) entry which is preliminary data.</text>
</comment>
<dbReference type="PANTHER" id="PTHR30438:SF2">
    <property type="entry name" value="MEMBRANE PROTEIN"/>
    <property type="match status" value="1"/>
</dbReference>
<dbReference type="Gene3D" id="2.40.30.170">
    <property type="match status" value="1"/>
</dbReference>
<dbReference type="Gene3D" id="2.40.50.100">
    <property type="match status" value="1"/>
</dbReference>
<evidence type="ECO:0000256" key="2">
    <source>
        <dbReference type="SAM" id="SignalP"/>
    </source>
</evidence>
<evidence type="ECO:0000256" key="1">
    <source>
        <dbReference type="SAM" id="Coils"/>
    </source>
</evidence>
<keyword evidence="4" id="KW-1185">Reference proteome</keyword>
<organism evidence="3 4">
    <name type="scientific">Kaistia hirudinis</name>
    <dbReference type="NCBI Taxonomy" id="1293440"/>
    <lineage>
        <taxon>Bacteria</taxon>
        <taxon>Pseudomonadati</taxon>
        <taxon>Pseudomonadota</taxon>
        <taxon>Alphaproteobacteria</taxon>
        <taxon>Hyphomicrobiales</taxon>
        <taxon>Kaistiaceae</taxon>
        <taxon>Kaistia</taxon>
    </lineage>
</organism>
<feature type="signal peptide" evidence="2">
    <location>
        <begin position="1"/>
        <end position="27"/>
    </location>
</feature>
<feature type="chain" id="PRO_5032365311" evidence="2">
    <location>
        <begin position="28"/>
        <end position="344"/>
    </location>
</feature>
<dbReference type="InterPro" id="IPR011053">
    <property type="entry name" value="Single_hybrid_motif"/>
</dbReference>
<dbReference type="AlphaFoldDB" id="A0A840AL87"/>
<keyword evidence="2" id="KW-0732">Signal</keyword>
<dbReference type="SUPFAM" id="SSF51230">
    <property type="entry name" value="Single hybrid motif"/>
    <property type="match status" value="1"/>
</dbReference>